<dbReference type="Proteomes" id="UP001257739">
    <property type="component" value="Unassembled WGS sequence"/>
</dbReference>
<dbReference type="Gene3D" id="3.40.1160.10">
    <property type="entry name" value="Acetylglutamate kinase-like"/>
    <property type="match status" value="1"/>
</dbReference>
<proteinExistence type="inferred from homology"/>
<keyword evidence="3 5" id="KW-0418">Kinase</keyword>
<evidence type="ECO:0000256" key="1">
    <source>
        <dbReference type="ARBA" id="ARBA00011066"/>
    </source>
</evidence>
<reference evidence="8 9" key="1">
    <citation type="submission" date="2023-07" db="EMBL/GenBank/DDBJ databases">
        <title>Sorghum-associated microbial communities from plants grown in Nebraska, USA.</title>
        <authorList>
            <person name="Schachtman D."/>
        </authorList>
    </citation>
    <scope>NUCLEOTIDE SEQUENCE [LARGE SCALE GENOMIC DNA]</scope>
    <source>
        <strain evidence="8 9">BE248</strain>
    </source>
</reference>
<dbReference type="EMBL" id="JAVDWH010000001">
    <property type="protein sequence ID" value="MDR7085215.1"/>
    <property type="molecule type" value="Genomic_DNA"/>
</dbReference>
<dbReference type="PIRSF" id="PIRSF000723">
    <property type="entry name" value="Carbamate_kin"/>
    <property type="match status" value="1"/>
</dbReference>
<accession>A0ABU1UJ74</accession>
<dbReference type="PRINTS" id="PR01469">
    <property type="entry name" value="CARBMTKINASE"/>
</dbReference>
<evidence type="ECO:0000256" key="2">
    <source>
        <dbReference type="ARBA" id="ARBA00022679"/>
    </source>
</evidence>
<feature type="compositionally biased region" description="Low complexity" evidence="6">
    <location>
        <begin position="311"/>
        <end position="322"/>
    </location>
</feature>
<comment type="similarity">
    <text evidence="1 5">Belongs to the carbamate kinase family.</text>
</comment>
<evidence type="ECO:0000256" key="3">
    <source>
        <dbReference type="ARBA" id="ARBA00022777"/>
    </source>
</evidence>
<dbReference type="SUPFAM" id="SSF53633">
    <property type="entry name" value="Carbamate kinase-like"/>
    <property type="match status" value="1"/>
</dbReference>
<evidence type="ECO:0000259" key="7">
    <source>
        <dbReference type="Pfam" id="PF00696"/>
    </source>
</evidence>
<dbReference type="NCBIfam" id="TIGR00746">
    <property type="entry name" value="arcC"/>
    <property type="match status" value="1"/>
</dbReference>
<evidence type="ECO:0000313" key="8">
    <source>
        <dbReference type="EMBL" id="MDR7085215.1"/>
    </source>
</evidence>
<dbReference type="PANTHER" id="PTHR30409">
    <property type="entry name" value="CARBAMATE KINASE"/>
    <property type="match status" value="1"/>
</dbReference>
<evidence type="ECO:0000256" key="4">
    <source>
        <dbReference type="NCBIfam" id="TIGR00746"/>
    </source>
</evidence>
<feature type="region of interest" description="Disordered" evidence="6">
    <location>
        <begin position="308"/>
        <end position="339"/>
    </location>
</feature>
<dbReference type="RefSeq" id="WP_309965108.1">
    <property type="nucleotide sequence ID" value="NZ_JAVDWH010000001.1"/>
</dbReference>
<dbReference type="InterPro" id="IPR036393">
    <property type="entry name" value="AceGlu_kinase-like_sf"/>
</dbReference>
<name>A0ABU1UJ74_9ACTN</name>
<dbReference type="CDD" id="cd04235">
    <property type="entry name" value="AAK_CK"/>
    <property type="match status" value="1"/>
</dbReference>
<gene>
    <name evidence="8" type="ORF">J2X11_000054</name>
</gene>
<dbReference type="InterPro" id="IPR001048">
    <property type="entry name" value="Asp/Glu/Uridylate_kinase"/>
</dbReference>
<dbReference type="NCBIfam" id="NF009008">
    <property type="entry name" value="PRK12354.1"/>
    <property type="match status" value="1"/>
</dbReference>
<organism evidence="8 9">
    <name type="scientific">Aeromicrobium panaciterrae</name>
    <dbReference type="NCBI Taxonomy" id="363861"/>
    <lineage>
        <taxon>Bacteria</taxon>
        <taxon>Bacillati</taxon>
        <taxon>Actinomycetota</taxon>
        <taxon>Actinomycetes</taxon>
        <taxon>Propionibacteriales</taxon>
        <taxon>Nocardioidaceae</taxon>
        <taxon>Aeromicrobium</taxon>
    </lineage>
</organism>
<dbReference type="InterPro" id="IPR003964">
    <property type="entry name" value="Carb_kinase"/>
</dbReference>
<protein>
    <recommendedName>
        <fullName evidence="4 5">Carbamate kinase</fullName>
    </recommendedName>
</protein>
<comment type="caution">
    <text evidence="8">The sequence shown here is derived from an EMBL/GenBank/DDBJ whole genome shotgun (WGS) entry which is preliminary data.</text>
</comment>
<sequence length="339" mass="35505">MRVVVALGGNAILRRGEPMSIANQRASIATACGPLARIAADHELVVSHGNGPQVGLLALQAAAYDDVSAYPFDVLGAQTEGMIGYLIEQELGNRIGNDRVIATLVTRTVVDPRDPAFEDPTKFVGPIYNMEQAAVLAQEHGWVMKADGGSLRRVVPSPMPIRILETKPIEWLLREGGVVICAGGGGVPTTFDSAADVMAGVEAVIDKDLASAVLARDLNADELIIATDVNGAYVDWGKPTQRLIVRAHPDALDAISFSAGSMGPKIAAAQQFVRGGRGDCVIGSLTQIDAVLAHESGTLVTNRVRGIEYESPGSDPASGPSPRHLRVVSDVPTGVPGRG</sequence>
<dbReference type="Pfam" id="PF00696">
    <property type="entry name" value="AA_kinase"/>
    <property type="match status" value="1"/>
</dbReference>
<evidence type="ECO:0000256" key="6">
    <source>
        <dbReference type="SAM" id="MobiDB-lite"/>
    </source>
</evidence>
<evidence type="ECO:0000313" key="9">
    <source>
        <dbReference type="Proteomes" id="UP001257739"/>
    </source>
</evidence>
<dbReference type="PANTHER" id="PTHR30409:SF1">
    <property type="entry name" value="CARBAMATE KINASE-RELATED"/>
    <property type="match status" value="1"/>
</dbReference>
<evidence type="ECO:0000256" key="5">
    <source>
        <dbReference type="PIRNR" id="PIRNR000723"/>
    </source>
</evidence>
<feature type="domain" description="Aspartate/glutamate/uridylate kinase" evidence="7">
    <location>
        <begin position="1"/>
        <end position="283"/>
    </location>
</feature>
<keyword evidence="9" id="KW-1185">Reference proteome</keyword>
<keyword evidence="2 5" id="KW-0808">Transferase</keyword>
<dbReference type="GO" id="GO:0008804">
    <property type="term" value="F:carbamate kinase activity"/>
    <property type="evidence" value="ECO:0007669"/>
    <property type="project" value="UniProtKB-EC"/>
</dbReference>